<evidence type="ECO:0000256" key="7">
    <source>
        <dbReference type="ARBA" id="ARBA00048359"/>
    </source>
</evidence>
<dbReference type="PANTHER" id="PTHR42780">
    <property type="entry name" value="SOLEUCYL-TRNA SYNTHETASE"/>
    <property type="match status" value="1"/>
</dbReference>
<evidence type="ECO:0000313" key="12">
    <source>
        <dbReference type="Proteomes" id="UP000183192"/>
    </source>
</evidence>
<accession>A0A1J4TAC4</accession>
<dbReference type="EC" id="6.1.1.5" evidence="8"/>
<keyword evidence="8" id="KW-0963">Cytoplasm</keyword>
<dbReference type="PRINTS" id="PR00984">
    <property type="entry name" value="TRNASYNTHILE"/>
</dbReference>
<dbReference type="InterPro" id="IPR002301">
    <property type="entry name" value="Ile-tRNA-ligase"/>
</dbReference>
<protein>
    <recommendedName>
        <fullName evidence="8">Isoleucine--tRNA ligase</fullName>
        <ecNumber evidence="8">6.1.1.5</ecNumber>
    </recommendedName>
    <alternativeName>
        <fullName evidence="8">Isoleucyl-tRNA synthetase</fullName>
        <shortName evidence="8">IleRS</shortName>
    </alternativeName>
</protein>
<dbReference type="InterPro" id="IPR013155">
    <property type="entry name" value="M/V/L/I-tRNA-synth_anticd-bd"/>
</dbReference>
<dbReference type="InterPro" id="IPR014729">
    <property type="entry name" value="Rossmann-like_a/b/a_fold"/>
</dbReference>
<dbReference type="SUPFAM" id="SSF52374">
    <property type="entry name" value="Nucleotidylyl transferase"/>
    <property type="match status" value="1"/>
</dbReference>
<organism evidence="11 12">
    <name type="scientific">Candidatus Falkowbacteria bacterium CG1_02_37_44</name>
    <dbReference type="NCBI Taxonomy" id="1805146"/>
    <lineage>
        <taxon>Bacteria</taxon>
        <taxon>Candidatus Falkowiibacteriota</taxon>
    </lineage>
</organism>
<feature type="domain" description="Methionyl/Valyl/Leucyl/Isoleucyl-tRNA synthetase anticodon-binding" evidence="10">
    <location>
        <begin position="714"/>
        <end position="865"/>
    </location>
</feature>
<comment type="caution">
    <text evidence="11">The sequence shown here is derived from an EMBL/GenBank/DDBJ whole genome shotgun (WGS) entry which is preliminary data.</text>
</comment>
<dbReference type="EMBL" id="MNUU01000046">
    <property type="protein sequence ID" value="OIO07438.1"/>
    <property type="molecule type" value="Genomic_DNA"/>
</dbReference>
<dbReference type="HAMAP" id="MF_02003">
    <property type="entry name" value="Ile_tRNA_synth_type2"/>
    <property type="match status" value="1"/>
</dbReference>
<dbReference type="Pfam" id="PF08264">
    <property type="entry name" value="Anticodon_1"/>
    <property type="match status" value="1"/>
</dbReference>
<dbReference type="PANTHER" id="PTHR42780:SF1">
    <property type="entry name" value="ISOLEUCINE--TRNA LIGASE, CYTOPLASMIC"/>
    <property type="match status" value="1"/>
</dbReference>
<dbReference type="GO" id="GO:0005524">
    <property type="term" value="F:ATP binding"/>
    <property type="evidence" value="ECO:0007669"/>
    <property type="project" value="UniProtKB-UniRule"/>
</dbReference>
<feature type="binding site" evidence="8">
    <location>
        <position position="631"/>
    </location>
    <ligand>
        <name>ATP</name>
        <dbReference type="ChEBI" id="CHEBI:30616"/>
    </ligand>
</feature>
<dbReference type="Pfam" id="PF00133">
    <property type="entry name" value="tRNA-synt_1"/>
    <property type="match status" value="1"/>
</dbReference>
<evidence type="ECO:0000259" key="9">
    <source>
        <dbReference type="Pfam" id="PF00133"/>
    </source>
</evidence>
<dbReference type="GO" id="GO:0004822">
    <property type="term" value="F:isoleucine-tRNA ligase activity"/>
    <property type="evidence" value="ECO:0007669"/>
    <property type="project" value="UniProtKB-UniRule"/>
</dbReference>
<evidence type="ECO:0000259" key="10">
    <source>
        <dbReference type="Pfam" id="PF08264"/>
    </source>
</evidence>
<reference evidence="11 12" key="1">
    <citation type="journal article" date="2016" name="Environ. Microbiol.">
        <title>Genomic resolution of a cold subsurface aquifer community provides metabolic insights for novel microbes adapted to high CO concentrations.</title>
        <authorList>
            <person name="Probst A.J."/>
            <person name="Castelle C.J."/>
            <person name="Singh A."/>
            <person name="Brown C.T."/>
            <person name="Anantharaman K."/>
            <person name="Sharon I."/>
            <person name="Hug L.A."/>
            <person name="Burstein D."/>
            <person name="Emerson J.B."/>
            <person name="Thomas B.C."/>
            <person name="Banfield J.F."/>
        </authorList>
    </citation>
    <scope>NUCLEOTIDE SEQUENCE [LARGE SCALE GENOMIC DNA]</scope>
    <source>
        <strain evidence="11">CG1_02_37_44</strain>
    </source>
</reference>
<comment type="similarity">
    <text evidence="8">Belongs to the class-I aminoacyl-tRNA synthetase family. IleS type 2 subfamily.</text>
</comment>
<dbReference type="GO" id="GO:0002161">
    <property type="term" value="F:aminoacyl-tRNA deacylase activity"/>
    <property type="evidence" value="ECO:0007669"/>
    <property type="project" value="InterPro"/>
</dbReference>
<dbReference type="GO" id="GO:0006428">
    <property type="term" value="P:isoleucyl-tRNA aminoacylation"/>
    <property type="evidence" value="ECO:0007669"/>
    <property type="project" value="UniProtKB-UniRule"/>
</dbReference>
<dbReference type="InterPro" id="IPR033709">
    <property type="entry name" value="Anticodon_Ile_ABEc"/>
</dbReference>
<comment type="domain">
    <text evidence="8">IleRS has two distinct active sites: one for aminoacylation and one for editing. The misactivated valine is translocated from the active site to the editing site, which sterically excludes the correctly activated isoleucine. The single editing site contains two valyl binding pockets, one specific for each substrate (Val-AMP or Val-tRNA(Ile)).</text>
</comment>
<keyword evidence="1 8" id="KW-0436">Ligase</keyword>
<dbReference type="SUPFAM" id="SSF47323">
    <property type="entry name" value="Anticodon-binding domain of a subclass of class I aminoacyl-tRNA synthetases"/>
    <property type="match status" value="1"/>
</dbReference>
<evidence type="ECO:0000256" key="3">
    <source>
        <dbReference type="ARBA" id="ARBA00022840"/>
    </source>
</evidence>
<feature type="short sequence motif" description="'KMSKS' region" evidence="8">
    <location>
        <begin position="628"/>
        <end position="632"/>
    </location>
</feature>
<sequence>MTNKQKNNLNKTQNPYTKMEEEILDFWQRAEIFKKSITKDALKGNYIFNDGPPFITGLPHYATLLPSIAKDVVPRYWTMKGYRVERIWGWDCHGLPAENKVEEQLGLKNKKDIEELGVDKFIDACRTYVNKGTEQWEWYINRIGRWVDMKNAYKTMDIKFMESVIWSFKKLYDTSFIYEGYRTSLHCPRCATPLSKFEITMDAGSYRDVTDKSVIVKFKIKNSSNAKKDIGINDNTYLLAWTTTPWTLPGNLALAVGDEINYFILETNASFSRGLADGELKITPGKYIVASDRFEYLTKEGNYFSDNIKKIKGRDLVGLKYEPLYELNSNEIIKSDKVYKVYAADFITTKDGTGIVHIAPNFGEDDFRLGEKVKLPMIDLMDENGVYLESSGKWSGYYFKKANRDVLLDLEKRDIIFSSSDFMHTYPFCYRCDTPLIYKTQRAWYLDVQKIKARMLETNQKINWVPEYFKEGRFKNNIESAPDWCLSRSRYWGSPIPVWKCSDCNKIKVLGSIEEIEKLSEKKIKDLHRPDIDKHELKCECGGVMKRVKEVLDCWFESGAMPFAQFHYPFERRDDFKNMFPADFIIEYTGQLRGWFYYLHVLSNALFNSVSFKNVIVSGVLAGTDGRKMSKSFGNYPDPRATLEKYGSDALRMYFMNSSIMLGDDISLSEIDIQDALRKNVIILWNVVKFYELFMSSGNKISTIDKNEKENILDVWILIRLNQLIKEETENLEKYNLPGASRPIGGFIDDLSTWYLRRSRDRFKGGDVRDKQAALATTKLVLTELSKVMAPFTPFIAEQIWQKLTGNDFKNEDRSVHLEKWPKNINLKTERHGNILEEMEQVRNIIELGLSKRDEFGIKVRQPLQELKIKNYELKNDFKSLILDELNVKNIVCEKGDEDISVELDTNITDELKLEGIKREIVRLVNAARKGSGLNLKDRTEIFYSTDSKLILSAIETFREEILKDTLSNKIKNIENIAGLKEVKVDDDFLKLGIKKSDLL</sequence>
<keyword evidence="3 8" id="KW-0067">ATP-binding</keyword>
<keyword evidence="8" id="KW-0862">Zinc</keyword>
<feature type="short sequence motif" description="'HIGH' region" evidence="8">
    <location>
        <begin position="53"/>
        <end position="63"/>
    </location>
</feature>
<dbReference type="AlphaFoldDB" id="A0A1J4TAC4"/>
<comment type="subunit">
    <text evidence="8">Monomer.</text>
</comment>
<comment type="function">
    <text evidence="6 8">Catalyzes the attachment of isoleucine to tRNA(Ile). As IleRS can inadvertently accommodate and process structurally similar amino acids such as valine, to avoid such errors it has two additional distinct tRNA(Ile)-dependent editing activities. One activity is designated as 'pretransfer' editing and involves the hydrolysis of activated Val-AMP. The other activity is designated 'posttransfer' editing and involves deacylation of mischarged Val-tRNA(Ile).</text>
</comment>
<evidence type="ECO:0000256" key="8">
    <source>
        <dbReference type="HAMAP-Rule" id="MF_02003"/>
    </source>
</evidence>
<dbReference type="Proteomes" id="UP000183192">
    <property type="component" value="Unassembled WGS sequence"/>
</dbReference>
<dbReference type="GO" id="GO:0000049">
    <property type="term" value="F:tRNA binding"/>
    <property type="evidence" value="ECO:0007669"/>
    <property type="project" value="InterPro"/>
</dbReference>
<dbReference type="GO" id="GO:0008270">
    <property type="term" value="F:zinc ion binding"/>
    <property type="evidence" value="ECO:0007669"/>
    <property type="project" value="UniProtKB-UniRule"/>
</dbReference>
<evidence type="ECO:0000256" key="1">
    <source>
        <dbReference type="ARBA" id="ARBA00022598"/>
    </source>
</evidence>
<dbReference type="CDD" id="cd07961">
    <property type="entry name" value="Anticodon_Ia_Ile_ABEc"/>
    <property type="match status" value="1"/>
</dbReference>
<gene>
    <name evidence="8" type="primary">ileS</name>
    <name evidence="11" type="ORF">AUJ27_02475</name>
</gene>
<name>A0A1J4TAC4_9BACT</name>
<keyword evidence="5 8" id="KW-0030">Aminoacyl-tRNA synthetase</keyword>
<dbReference type="STRING" id="1805146.AUJ27_02475"/>
<keyword evidence="2 8" id="KW-0547">Nucleotide-binding</keyword>
<evidence type="ECO:0000256" key="2">
    <source>
        <dbReference type="ARBA" id="ARBA00022741"/>
    </source>
</evidence>
<dbReference type="NCBIfam" id="TIGR00392">
    <property type="entry name" value="ileS"/>
    <property type="match status" value="1"/>
</dbReference>
<evidence type="ECO:0000256" key="4">
    <source>
        <dbReference type="ARBA" id="ARBA00022917"/>
    </source>
</evidence>
<proteinExistence type="inferred from homology"/>
<feature type="domain" description="Aminoacyl-tRNA synthetase class Ia" evidence="9">
    <location>
        <begin position="23"/>
        <end position="660"/>
    </location>
</feature>
<keyword evidence="8" id="KW-0479">Metal-binding</keyword>
<comment type="catalytic activity">
    <reaction evidence="7 8">
        <text>tRNA(Ile) + L-isoleucine + ATP = L-isoleucyl-tRNA(Ile) + AMP + diphosphate</text>
        <dbReference type="Rhea" id="RHEA:11060"/>
        <dbReference type="Rhea" id="RHEA-COMP:9666"/>
        <dbReference type="Rhea" id="RHEA-COMP:9695"/>
        <dbReference type="ChEBI" id="CHEBI:30616"/>
        <dbReference type="ChEBI" id="CHEBI:33019"/>
        <dbReference type="ChEBI" id="CHEBI:58045"/>
        <dbReference type="ChEBI" id="CHEBI:78442"/>
        <dbReference type="ChEBI" id="CHEBI:78528"/>
        <dbReference type="ChEBI" id="CHEBI:456215"/>
        <dbReference type="EC" id="6.1.1.5"/>
    </reaction>
</comment>
<dbReference type="SUPFAM" id="SSF50677">
    <property type="entry name" value="ValRS/IleRS/LeuRS editing domain"/>
    <property type="match status" value="1"/>
</dbReference>
<dbReference type="InterPro" id="IPR009008">
    <property type="entry name" value="Val/Leu/Ile-tRNA-synth_edit"/>
</dbReference>
<dbReference type="GO" id="GO:0005737">
    <property type="term" value="C:cytoplasm"/>
    <property type="evidence" value="ECO:0007669"/>
    <property type="project" value="UniProtKB-SubCell"/>
</dbReference>
<comment type="cofactor">
    <cofactor evidence="8">
        <name>Zn(2+)</name>
        <dbReference type="ChEBI" id="CHEBI:29105"/>
    </cofactor>
</comment>
<evidence type="ECO:0000256" key="5">
    <source>
        <dbReference type="ARBA" id="ARBA00023146"/>
    </source>
</evidence>
<dbReference type="InterPro" id="IPR002300">
    <property type="entry name" value="aa-tRNA-synth_Ia"/>
</dbReference>
<comment type="subcellular location">
    <subcellularLocation>
        <location evidence="8">Cytoplasm</location>
    </subcellularLocation>
</comment>
<dbReference type="Gene3D" id="3.40.50.620">
    <property type="entry name" value="HUPs"/>
    <property type="match status" value="2"/>
</dbReference>
<dbReference type="InterPro" id="IPR009080">
    <property type="entry name" value="tRNAsynth_Ia_anticodon-bd"/>
</dbReference>
<dbReference type="Pfam" id="PF19302">
    <property type="entry name" value="DUF5915"/>
    <property type="match status" value="1"/>
</dbReference>
<dbReference type="Gene3D" id="1.10.730.10">
    <property type="entry name" value="Isoleucyl-tRNA Synthetase, Domain 1"/>
    <property type="match status" value="1"/>
</dbReference>
<keyword evidence="4 8" id="KW-0648">Protein biosynthesis</keyword>
<evidence type="ECO:0000313" key="11">
    <source>
        <dbReference type="EMBL" id="OIO07438.1"/>
    </source>
</evidence>
<dbReference type="InterPro" id="IPR023586">
    <property type="entry name" value="Ile-tRNA-ligase_type2"/>
</dbReference>
<evidence type="ECO:0000256" key="6">
    <source>
        <dbReference type="ARBA" id="ARBA00025217"/>
    </source>
</evidence>